<dbReference type="GO" id="GO:0007165">
    <property type="term" value="P:signal transduction"/>
    <property type="evidence" value="ECO:0007669"/>
    <property type="project" value="InterPro"/>
</dbReference>
<feature type="domain" description="HAMP" evidence="1">
    <location>
        <begin position="3"/>
        <end position="47"/>
    </location>
</feature>
<keyword evidence="3" id="KW-1185">Reference proteome</keyword>
<dbReference type="Gene3D" id="1.20.120.1530">
    <property type="match status" value="1"/>
</dbReference>
<dbReference type="CDD" id="cd06225">
    <property type="entry name" value="HAMP"/>
    <property type="match status" value="1"/>
</dbReference>
<feature type="non-terminal residue" evidence="2">
    <location>
        <position position="59"/>
    </location>
</feature>
<dbReference type="InterPro" id="IPR003660">
    <property type="entry name" value="HAMP_dom"/>
</dbReference>
<organism evidence="2 3">
    <name type="scientific">Jimgerdemannia flammicorona</name>
    <dbReference type="NCBI Taxonomy" id="994334"/>
    <lineage>
        <taxon>Eukaryota</taxon>
        <taxon>Fungi</taxon>
        <taxon>Fungi incertae sedis</taxon>
        <taxon>Mucoromycota</taxon>
        <taxon>Mucoromycotina</taxon>
        <taxon>Endogonomycetes</taxon>
        <taxon>Endogonales</taxon>
        <taxon>Endogonaceae</taxon>
        <taxon>Jimgerdemannia</taxon>
    </lineage>
</organism>
<name>A0A433QB37_9FUNG</name>
<gene>
    <name evidence="2" type="ORF">BC938DRAFT_483855</name>
</gene>
<dbReference type="Pfam" id="PF00672">
    <property type="entry name" value="HAMP"/>
    <property type="match status" value="1"/>
</dbReference>
<evidence type="ECO:0000313" key="2">
    <source>
        <dbReference type="EMBL" id="RUS26993.1"/>
    </source>
</evidence>
<comment type="caution">
    <text evidence="2">The sequence shown here is derived from an EMBL/GenBank/DDBJ whole genome shotgun (WGS) entry which is preliminary data.</text>
</comment>
<dbReference type="GO" id="GO:0016020">
    <property type="term" value="C:membrane"/>
    <property type="evidence" value="ECO:0007669"/>
    <property type="project" value="InterPro"/>
</dbReference>
<dbReference type="PROSITE" id="PS50885">
    <property type="entry name" value="HAMP"/>
    <property type="match status" value="1"/>
</dbReference>
<reference evidence="2 3" key="1">
    <citation type="journal article" date="2018" name="New Phytol.">
        <title>Phylogenomics of Endogonaceae and evolution of mycorrhizas within Mucoromycota.</title>
        <authorList>
            <person name="Chang Y."/>
            <person name="Desiro A."/>
            <person name="Na H."/>
            <person name="Sandor L."/>
            <person name="Lipzen A."/>
            <person name="Clum A."/>
            <person name="Barry K."/>
            <person name="Grigoriev I.V."/>
            <person name="Martin F.M."/>
            <person name="Stajich J.E."/>
            <person name="Smith M.E."/>
            <person name="Bonito G."/>
            <person name="Spatafora J.W."/>
        </authorList>
    </citation>
    <scope>NUCLEOTIDE SEQUENCE [LARGE SCALE GENOMIC DNA]</scope>
    <source>
        <strain evidence="2 3">AD002</strain>
    </source>
</reference>
<dbReference type="EMBL" id="RBNJ01009270">
    <property type="protein sequence ID" value="RUS26993.1"/>
    <property type="molecule type" value="Genomic_DNA"/>
</dbReference>
<evidence type="ECO:0000259" key="1">
    <source>
        <dbReference type="PROSITE" id="PS50885"/>
    </source>
</evidence>
<evidence type="ECO:0000313" key="3">
    <source>
        <dbReference type="Proteomes" id="UP000274822"/>
    </source>
</evidence>
<accession>A0A433QB37</accession>
<protein>
    <recommendedName>
        <fullName evidence="1">HAMP domain-containing protein</fullName>
    </recommendedName>
</protein>
<proteinExistence type="predicted"/>
<dbReference type="AlphaFoldDB" id="A0A433QB37"/>
<sequence length="59" mass="6423">MARNYSEQVRDIAEVSTAVAHGDLSKKITVEVKGETLALKETINTMVIVFGGDRLCANE</sequence>
<dbReference type="Proteomes" id="UP000274822">
    <property type="component" value="Unassembled WGS sequence"/>
</dbReference>